<evidence type="ECO:0000313" key="1">
    <source>
        <dbReference type="EMBL" id="GID14933.1"/>
    </source>
</evidence>
<evidence type="ECO:0000313" key="2">
    <source>
        <dbReference type="Proteomes" id="UP000612808"/>
    </source>
</evidence>
<accession>A0A8J3J6C2</accession>
<protein>
    <submittedName>
        <fullName evidence="1">Uncharacterized protein</fullName>
    </submittedName>
</protein>
<dbReference type="EMBL" id="BOMB01000034">
    <property type="protein sequence ID" value="GID14933.1"/>
    <property type="molecule type" value="Genomic_DNA"/>
</dbReference>
<sequence length="92" mass="9771">MNQSLEMQRAEVIGAVIAQTVGDYRGGAVDAQAADLAARLTGGTDPLDTIFEWTIEQTGPLTHPGEHDAARTAAERLLRTLQEADLLGGKAR</sequence>
<keyword evidence="2" id="KW-1185">Reference proteome</keyword>
<name>A0A8J3J6C2_9ACTN</name>
<comment type="caution">
    <text evidence="1">The sequence shown here is derived from an EMBL/GenBank/DDBJ whole genome shotgun (WGS) entry which is preliminary data.</text>
</comment>
<reference evidence="1" key="1">
    <citation type="submission" date="2021-01" db="EMBL/GenBank/DDBJ databases">
        <title>Whole genome shotgun sequence of Actinocatenispora rupis NBRC 107355.</title>
        <authorList>
            <person name="Komaki H."/>
            <person name="Tamura T."/>
        </authorList>
    </citation>
    <scope>NUCLEOTIDE SEQUENCE</scope>
    <source>
        <strain evidence="1">NBRC 107355</strain>
    </source>
</reference>
<proteinExistence type="predicted"/>
<gene>
    <name evidence="1" type="ORF">Aru02nite_58220</name>
</gene>
<dbReference type="Proteomes" id="UP000612808">
    <property type="component" value="Unassembled WGS sequence"/>
</dbReference>
<dbReference type="AlphaFoldDB" id="A0A8J3J6C2"/>
<organism evidence="1 2">
    <name type="scientific">Actinocatenispora rupis</name>
    <dbReference type="NCBI Taxonomy" id="519421"/>
    <lineage>
        <taxon>Bacteria</taxon>
        <taxon>Bacillati</taxon>
        <taxon>Actinomycetota</taxon>
        <taxon>Actinomycetes</taxon>
        <taxon>Micromonosporales</taxon>
        <taxon>Micromonosporaceae</taxon>
        <taxon>Actinocatenispora</taxon>
    </lineage>
</organism>
<dbReference type="RefSeq" id="WP_203662973.1">
    <property type="nucleotide sequence ID" value="NZ_BAAAZM010000012.1"/>
</dbReference>